<protein>
    <submittedName>
        <fullName evidence="1">Uncharacterized protein</fullName>
    </submittedName>
</protein>
<dbReference type="EMBL" id="CP013050">
    <property type="protein sequence ID" value="ALM75923.1"/>
    <property type="molecule type" value="Genomic_DNA"/>
</dbReference>
<evidence type="ECO:0000313" key="2">
    <source>
        <dbReference type="Proteomes" id="UP000066042"/>
    </source>
</evidence>
<sequence>MLRTVNSVSKEVSRAALNVRGVKEKFMTKDRVMTKKKTAKNSLSRDLTTSLKVGDAKTRPYIRKPSSLDCLGAK</sequence>
<organism evidence="1 2">
    <name type="scientific">Thermococcus barophilus</name>
    <dbReference type="NCBI Taxonomy" id="55802"/>
    <lineage>
        <taxon>Archaea</taxon>
        <taxon>Methanobacteriati</taxon>
        <taxon>Methanobacteriota</taxon>
        <taxon>Thermococci</taxon>
        <taxon>Thermococcales</taxon>
        <taxon>Thermococcaceae</taxon>
        <taxon>Thermococcus</taxon>
    </lineage>
</organism>
<evidence type="ECO:0000313" key="1">
    <source>
        <dbReference type="EMBL" id="ALM75923.1"/>
    </source>
</evidence>
<name>A0A0S1XDU4_THEBA</name>
<gene>
    <name evidence="1" type="ORF">TBCH5v1_2020</name>
</gene>
<dbReference type="AlphaFoldDB" id="A0A0S1XDU4"/>
<accession>A0A0S1XDU4</accession>
<reference evidence="1 2" key="1">
    <citation type="journal article" date="2016" name="Genome Announc.">
        <title>Complete genome sequence of the hyperthermophilic and piezophilic archaeon Thermococcus barophilus Ch5, capable of growth at the expense of hydrogenogenesis from carbon monoxide and formate.</title>
        <authorList>
            <person name="Oger P."/>
            <person name="Sokolova T.G."/>
            <person name="Kozhevnikova D.A."/>
            <person name="Taranov E.A."/>
            <person name="Vannier P."/>
            <person name="Lee H.S."/>
            <person name="Kwon K.K."/>
            <person name="Kang S.G."/>
            <person name="Lee J.H."/>
            <person name="Bonch-Osmolovskaya E.A."/>
            <person name="Lebedinsky A.V."/>
        </authorList>
    </citation>
    <scope>NUCLEOTIDE SEQUENCE [LARGE SCALE GENOMIC DNA]</scope>
    <source>
        <strain evidence="2">Ch5</strain>
    </source>
</reference>
<dbReference type="Proteomes" id="UP000066042">
    <property type="component" value="Chromosome"/>
</dbReference>
<proteinExistence type="predicted"/>